<dbReference type="InterPro" id="IPR017459">
    <property type="entry name" value="Glycosyl_Trfase_fam3_N_dom"/>
</dbReference>
<evidence type="ECO:0000256" key="2">
    <source>
        <dbReference type="ARBA" id="ARBA00022679"/>
    </source>
</evidence>
<evidence type="ECO:0000259" key="4">
    <source>
        <dbReference type="Pfam" id="PF00591"/>
    </source>
</evidence>
<sequence length="326" mass="36320">MNKYSEFIRILGRGPTKSRHLTREEAREAFAGALSGDMADLQIGALLLLLRYRSEDAAELAGIVEAIRDSLEMAAITEYQDLIDWPSYSAGKSRGLPWFLLAAKLLAENGHKVFMHGYNSHLENGIPTEDCLAAIDEGACINLAEASEKLSLDNFAFLPLRNFCPRILEFLQMRNLLGVRSIINTAVRLINPLHADTLFLGIFHPPYINLNREAALLLEQPRLGVIKGGGGEAERTPFKPISLFTVIDGTEEKSSWPASLKEHEQTDRIVSLDHFRDVWYGKAEDSVAFRTILGTAAQALYLKGVARDVPEAEVLARTYWEKHLSS</sequence>
<protein>
    <submittedName>
        <fullName evidence="6">Glycosyl transferase family protein</fullName>
    </submittedName>
</protein>
<dbReference type="Pfam" id="PF00591">
    <property type="entry name" value="Glycos_transf_3"/>
    <property type="match status" value="1"/>
</dbReference>
<comment type="caution">
    <text evidence="6">The sequence shown here is derived from an EMBL/GenBank/DDBJ whole genome shotgun (WGS) entry which is preliminary data.</text>
</comment>
<dbReference type="SUPFAM" id="SSF47648">
    <property type="entry name" value="Nucleoside phosphorylase/phosphoribosyltransferase N-terminal domain"/>
    <property type="match status" value="1"/>
</dbReference>
<name>A0A501PAY9_9PROT</name>
<keyword evidence="1" id="KW-0328">Glycosyltransferase</keyword>
<feature type="domain" description="Glycosyl transferase family 3" evidence="4">
    <location>
        <begin position="102"/>
        <end position="314"/>
    </location>
</feature>
<dbReference type="Pfam" id="PF02885">
    <property type="entry name" value="Glycos_trans_3N"/>
    <property type="match status" value="1"/>
</dbReference>
<evidence type="ECO:0000313" key="7">
    <source>
        <dbReference type="Proteomes" id="UP000319148"/>
    </source>
</evidence>
<dbReference type="InterPro" id="IPR005940">
    <property type="entry name" value="Anthranilate_Pribosyl_Tfrase"/>
</dbReference>
<dbReference type="OrthoDB" id="8455878at2"/>
<dbReference type="Gene3D" id="3.40.1030.10">
    <property type="entry name" value="Nucleoside phosphorylase/phosphoribosyltransferase catalytic domain"/>
    <property type="match status" value="1"/>
</dbReference>
<gene>
    <name evidence="6" type="ORF">FIV46_15525</name>
</gene>
<accession>A0A501PAY9</accession>
<dbReference type="PANTHER" id="PTHR43285:SF2">
    <property type="entry name" value="ANTHRANILATE PHOSPHORIBOSYLTRANSFERASE"/>
    <property type="match status" value="1"/>
</dbReference>
<dbReference type="GO" id="GO:0000162">
    <property type="term" value="P:L-tryptophan biosynthetic process"/>
    <property type="evidence" value="ECO:0007669"/>
    <property type="project" value="UniProtKB-KW"/>
</dbReference>
<dbReference type="SUPFAM" id="SSF52418">
    <property type="entry name" value="Nucleoside phosphorylase/phosphoribosyltransferase catalytic domain"/>
    <property type="match status" value="1"/>
</dbReference>
<keyword evidence="7" id="KW-1185">Reference proteome</keyword>
<evidence type="ECO:0000313" key="6">
    <source>
        <dbReference type="EMBL" id="TPD57523.1"/>
    </source>
</evidence>
<dbReference type="InterPro" id="IPR036320">
    <property type="entry name" value="Glycosyl_Trfase_fam3_N_dom_sf"/>
</dbReference>
<dbReference type="GO" id="GO:0005829">
    <property type="term" value="C:cytosol"/>
    <property type="evidence" value="ECO:0007669"/>
    <property type="project" value="TreeGrafter"/>
</dbReference>
<dbReference type="Gene3D" id="1.20.970.10">
    <property type="entry name" value="Transferase, Pyrimidine Nucleoside Phosphorylase, Chain C"/>
    <property type="match status" value="1"/>
</dbReference>
<dbReference type="EMBL" id="VFIY01000018">
    <property type="protein sequence ID" value="TPD57523.1"/>
    <property type="molecule type" value="Genomic_DNA"/>
</dbReference>
<dbReference type="RefSeq" id="WP_139941838.1">
    <property type="nucleotide sequence ID" value="NZ_JBHSYP010000005.1"/>
</dbReference>
<dbReference type="NCBIfam" id="NF006564">
    <property type="entry name" value="PRK09071.1"/>
    <property type="match status" value="1"/>
</dbReference>
<keyword evidence="2 6" id="KW-0808">Transferase</keyword>
<keyword evidence="3" id="KW-0822">Tryptophan biosynthesis</keyword>
<feature type="domain" description="Glycosyl transferase family 3 N-terminal" evidence="5">
    <location>
        <begin position="6"/>
        <end position="70"/>
    </location>
</feature>
<dbReference type="InterPro" id="IPR000312">
    <property type="entry name" value="Glycosyl_Trfase_fam3"/>
</dbReference>
<dbReference type="PANTHER" id="PTHR43285">
    <property type="entry name" value="ANTHRANILATE PHOSPHORIBOSYLTRANSFERASE"/>
    <property type="match status" value="1"/>
</dbReference>
<evidence type="ECO:0000256" key="3">
    <source>
        <dbReference type="ARBA" id="ARBA00022822"/>
    </source>
</evidence>
<dbReference type="InterPro" id="IPR035902">
    <property type="entry name" value="Nuc_phospho_transferase"/>
</dbReference>
<dbReference type="GO" id="GO:0004048">
    <property type="term" value="F:anthranilate phosphoribosyltransferase activity"/>
    <property type="evidence" value="ECO:0007669"/>
    <property type="project" value="InterPro"/>
</dbReference>
<evidence type="ECO:0000256" key="1">
    <source>
        <dbReference type="ARBA" id="ARBA00022676"/>
    </source>
</evidence>
<proteinExistence type="predicted"/>
<evidence type="ECO:0000259" key="5">
    <source>
        <dbReference type="Pfam" id="PF02885"/>
    </source>
</evidence>
<keyword evidence="3" id="KW-0028">Amino-acid biosynthesis</keyword>
<dbReference type="Proteomes" id="UP000319148">
    <property type="component" value="Unassembled WGS sequence"/>
</dbReference>
<keyword evidence="3" id="KW-0057">Aromatic amino acid biosynthesis</keyword>
<reference evidence="7" key="1">
    <citation type="submission" date="2019-06" db="EMBL/GenBank/DDBJ databases">
        <title>The complete genome of Emcibacter congregatus ZYLT.</title>
        <authorList>
            <person name="Zhao Z."/>
        </authorList>
    </citation>
    <scope>NUCLEOTIDE SEQUENCE [LARGE SCALE GENOMIC DNA]</scope>
    <source>
        <strain evidence="7">MCCC 1A06723</strain>
    </source>
</reference>
<dbReference type="AlphaFoldDB" id="A0A501PAY9"/>
<organism evidence="6 7">
    <name type="scientific">Emcibacter nanhaiensis</name>
    <dbReference type="NCBI Taxonomy" id="1505037"/>
    <lineage>
        <taxon>Bacteria</taxon>
        <taxon>Pseudomonadati</taxon>
        <taxon>Pseudomonadota</taxon>
        <taxon>Alphaproteobacteria</taxon>
        <taxon>Emcibacterales</taxon>
        <taxon>Emcibacteraceae</taxon>
        <taxon>Emcibacter</taxon>
    </lineage>
</organism>